<dbReference type="AlphaFoldDB" id="A0A9Q3BBN3"/>
<name>A0A9Q3BBN3_9BASI</name>
<gene>
    <name evidence="1" type="ORF">O181_001863</name>
</gene>
<accession>A0A9Q3BBN3</accession>
<comment type="caution">
    <text evidence="1">The sequence shown here is derived from an EMBL/GenBank/DDBJ whole genome shotgun (WGS) entry which is preliminary data.</text>
</comment>
<sequence length="113" mass="13330">MENIIVRTRSGKTWTRNPMESKIVPKTSREDRRPERRILKYHQCGITSYLVKTCTKNSKINEVQVFEYIQCAEEKEESDQEFAISDCTPAEDNPFEKITAFFEITEVHTHFPQ</sequence>
<evidence type="ECO:0000313" key="1">
    <source>
        <dbReference type="EMBL" id="MBW0462148.1"/>
    </source>
</evidence>
<dbReference type="Proteomes" id="UP000765509">
    <property type="component" value="Unassembled WGS sequence"/>
</dbReference>
<keyword evidence="2" id="KW-1185">Reference proteome</keyword>
<dbReference type="EMBL" id="AVOT02000290">
    <property type="protein sequence ID" value="MBW0462148.1"/>
    <property type="molecule type" value="Genomic_DNA"/>
</dbReference>
<proteinExistence type="predicted"/>
<organism evidence="1 2">
    <name type="scientific">Austropuccinia psidii MF-1</name>
    <dbReference type="NCBI Taxonomy" id="1389203"/>
    <lineage>
        <taxon>Eukaryota</taxon>
        <taxon>Fungi</taxon>
        <taxon>Dikarya</taxon>
        <taxon>Basidiomycota</taxon>
        <taxon>Pucciniomycotina</taxon>
        <taxon>Pucciniomycetes</taxon>
        <taxon>Pucciniales</taxon>
        <taxon>Sphaerophragmiaceae</taxon>
        <taxon>Austropuccinia</taxon>
    </lineage>
</organism>
<evidence type="ECO:0000313" key="2">
    <source>
        <dbReference type="Proteomes" id="UP000765509"/>
    </source>
</evidence>
<reference evidence="1" key="1">
    <citation type="submission" date="2021-03" db="EMBL/GenBank/DDBJ databases">
        <title>Draft genome sequence of rust myrtle Austropuccinia psidii MF-1, a brazilian biotype.</title>
        <authorList>
            <person name="Quecine M.C."/>
            <person name="Pachon D.M.R."/>
            <person name="Bonatelli M.L."/>
            <person name="Correr F.H."/>
            <person name="Franceschini L.M."/>
            <person name="Leite T.F."/>
            <person name="Margarido G.R.A."/>
            <person name="Almeida C.A."/>
            <person name="Ferrarezi J.A."/>
            <person name="Labate C.A."/>
        </authorList>
    </citation>
    <scope>NUCLEOTIDE SEQUENCE</scope>
    <source>
        <strain evidence="1">MF-1</strain>
    </source>
</reference>
<protein>
    <submittedName>
        <fullName evidence="1">Uncharacterized protein</fullName>
    </submittedName>
</protein>
<dbReference type="OrthoDB" id="2517660at2759"/>